<dbReference type="SUPFAM" id="SSF101447">
    <property type="entry name" value="Formin homology 2 domain (FH2 domain)"/>
    <property type="match status" value="1"/>
</dbReference>
<keyword evidence="4" id="KW-1185">Reference proteome</keyword>
<accession>A0A4W5LS98</accession>
<dbReference type="Proteomes" id="UP000314982">
    <property type="component" value="Unassembled WGS sequence"/>
</dbReference>
<proteinExistence type="predicted"/>
<feature type="region of interest" description="Disordered" evidence="1">
    <location>
        <begin position="211"/>
        <end position="288"/>
    </location>
</feature>
<dbReference type="PANTHER" id="PTHR45920">
    <property type="entry name" value="FORMIN HOMOLOGY 2 DOMAIN CONTAINING, ISOFORM I"/>
    <property type="match status" value="1"/>
</dbReference>
<reference evidence="3" key="2">
    <citation type="submission" date="2025-08" db="UniProtKB">
        <authorList>
            <consortium name="Ensembl"/>
        </authorList>
    </citation>
    <scope>IDENTIFICATION</scope>
</reference>
<protein>
    <recommendedName>
        <fullName evidence="2">FH2 domain-containing protein</fullName>
    </recommendedName>
</protein>
<feature type="region of interest" description="Disordered" evidence="1">
    <location>
        <begin position="51"/>
        <end position="177"/>
    </location>
</feature>
<dbReference type="AlphaFoldDB" id="A0A4W5LS98"/>
<evidence type="ECO:0000313" key="4">
    <source>
        <dbReference type="Proteomes" id="UP000314982"/>
    </source>
</evidence>
<name>A0A4W5LS98_9TELE</name>
<dbReference type="Gene3D" id="1.20.58.2220">
    <property type="entry name" value="Formin, FH2 domain"/>
    <property type="match status" value="1"/>
</dbReference>
<dbReference type="GeneTree" id="ENSGT00940000160212"/>
<feature type="domain" description="FH2" evidence="2">
    <location>
        <begin position="290"/>
        <end position="407"/>
    </location>
</feature>
<feature type="compositionally biased region" description="Pro residues" evidence="1">
    <location>
        <begin position="222"/>
        <end position="279"/>
    </location>
</feature>
<reference evidence="4" key="1">
    <citation type="submission" date="2018-06" db="EMBL/GenBank/DDBJ databases">
        <title>Genome assembly of Danube salmon.</title>
        <authorList>
            <person name="Macqueen D.J."/>
            <person name="Gundappa M.K."/>
        </authorList>
    </citation>
    <scope>NUCLEOTIDE SEQUENCE [LARGE SCALE GENOMIC DNA]</scope>
</reference>
<dbReference type="InterPro" id="IPR042201">
    <property type="entry name" value="FH2_Formin_sf"/>
</dbReference>
<reference evidence="3" key="3">
    <citation type="submission" date="2025-09" db="UniProtKB">
        <authorList>
            <consortium name="Ensembl"/>
        </authorList>
    </citation>
    <scope>IDENTIFICATION</scope>
</reference>
<dbReference type="PANTHER" id="PTHR45920:SF2">
    <property type="entry name" value="FH1_FH2 DOMAIN-CONTAINING PROTEIN 1"/>
    <property type="match status" value="1"/>
</dbReference>
<dbReference type="Pfam" id="PF02181">
    <property type="entry name" value="FH2"/>
    <property type="match status" value="1"/>
</dbReference>
<dbReference type="GO" id="GO:0005856">
    <property type="term" value="C:cytoskeleton"/>
    <property type="evidence" value="ECO:0007669"/>
    <property type="project" value="TreeGrafter"/>
</dbReference>
<organism evidence="3 4">
    <name type="scientific">Hucho hucho</name>
    <name type="common">huchen</name>
    <dbReference type="NCBI Taxonomy" id="62062"/>
    <lineage>
        <taxon>Eukaryota</taxon>
        <taxon>Metazoa</taxon>
        <taxon>Chordata</taxon>
        <taxon>Craniata</taxon>
        <taxon>Vertebrata</taxon>
        <taxon>Euteleostomi</taxon>
        <taxon>Actinopterygii</taxon>
        <taxon>Neopterygii</taxon>
        <taxon>Teleostei</taxon>
        <taxon>Protacanthopterygii</taxon>
        <taxon>Salmoniformes</taxon>
        <taxon>Salmonidae</taxon>
        <taxon>Salmoninae</taxon>
        <taxon>Hucho</taxon>
    </lineage>
</organism>
<sequence>MLCVNMMSVTWLSFPSCPVGVSVQQQASVVEQQRNTLSNERKSTLNTLYAKNSSAGPLKSPSGTDPEPNPEESLSGEPEDHRGLGRAGSSVKERLSSLKAHQAQPLPSEDSSSRRAELEGLGGSAQAARARLAEEQQQQHRRIRPQYSVDAETHSRSLENTQMTPLARDRQTDAWDQLQPSSKALKIKDLDFSDLMEEEDIDVLDVDVFDVGVGRAGGGGGIPPPPPPMPGLASAPPPPPPPPMPGLASAPPPPPPPPPGAPCMSPLPPPPPGAPPPPFSSSSQAPDPAFAKKRKTVKLFWKELKQSDSPRKCKFGRGTVWASLDKVTVDTAKLEHLFESKAKELPVALKKGPEVKKAEILVLDSKRSNTINIGMTVLPAVHVIKTAILNFDEFAINKEGIEVILSFYHWEGLLPLELQLNRICRAVTIRITVE</sequence>
<dbReference type="Ensembl" id="ENSHHUT00000030334.1">
    <property type="protein sequence ID" value="ENSHHUP00000029121.1"/>
    <property type="gene ID" value="ENSHHUG00000018581.1"/>
</dbReference>
<dbReference type="GO" id="GO:0030866">
    <property type="term" value="P:cortical actin cytoskeleton organization"/>
    <property type="evidence" value="ECO:0007669"/>
    <property type="project" value="TreeGrafter"/>
</dbReference>
<dbReference type="GO" id="GO:0005737">
    <property type="term" value="C:cytoplasm"/>
    <property type="evidence" value="ECO:0007669"/>
    <property type="project" value="TreeGrafter"/>
</dbReference>
<evidence type="ECO:0000313" key="3">
    <source>
        <dbReference type="Ensembl" id="ENSHHUP00000029121.1"/>
    </source>
</evidence>
<dbReference type="InterPro" id="IPR015425">
    <property type="entry name" value="FH2_Formin"/>
</dbReference>
<evidence type="ECO:0000256" key="1">
    <source>
        <dbReference type="SAM" id="MobiDB-lite"/>
    </source>
</evidence>
<dbReference type="GO" id="GO:0051015">
    <property type="term" value="F:actin filament binding"/>
    <property type="evidence" value="ECO:0007669"/>
    <property type="project" value="TreeGrafter"/>
</dbReference>
<evidence type="ECO:0000259" key="2">
    <source>
        <dbReference type="Pfam" id="PF02181"/>
    </source>
</evidence>
<dbReference type="STRING" id="62062.ENSHHUP00000029121"/>